<proteinExistence type="predicted"/>
<dbReference type="AlphaFoldDB" id="X1RG95"/>
<feature type="non-terminal residue" evidence="1">
    <location>
        <position position="1"/>
    </location>
</feature>
<evidence type="ECO:0000313" key="1">
    <source>
        <dbReference type="EMBL" id="GAI62175.1"/>
    </source>
</evidence>
<reference evidence="1" key="1">
    <citation type="journal article" date="2014" name="Front. Microbiol.">
        <title>High frequency of phylogenetically diverse reductive dehalogenase-homologous genes in deep subseafloor sedimentary metagenomes.</title>
        <authorList>
            <person name="Kawai M."/>
            <person name="Futagami T."/>
            <person name="Toyoda A."/>
            <person name="Takaki Y."/>
            <person name="Nishi S."/>
            <person name="Hori S."/>
            <person name="Arai W."/>
            <person name="Tsubouchi T."/>
            <person name="Morono Y."/>
            <person name="Uchiyama I."/>
            <person name="Ito T."/>
            <person name="Fujiyama A."/>
            <person name="Inagaki F."/>
            <person name="Takami H."/>
        </authorList>
    </citation>
    <scope>NUCLEOTIDE SEQUENCE</scope>
    <source>
        <strain evidence="1">Expedition CK06-06</strain>
    </source>
</reference>
<comment type="caution">
    <text evidence="1">The sequence shown here is derived from an EMBL/GenBank/DDBJ whole genome shotgun (WGS) entry which is preliminary data.</text>
</comment>
<dbReference type="EMBL" id="BARV01043330">
    <property type="protein sequence ID" value="GAI62175.1"/>
    <property type="molecule type" value="Genomic_DNA"/>
</dbReference>
<accession>X1RG95</accession>
<organism evidence="1">
    <name type="scientific">marine sediment metagenome</name>
    <dbReference type="NCBI Taxonomy" id="412755"/>
    <lineage>
        <taxon>unclassified sequences</taxon>
        <taxon>metagenomes</taxon>
        <taxon>ecological metagenomes</taxon>
    </lineage>
</organism>
<gene>
    <name evidence="1" type="ORF">S06H3_64729</name>
</gene>
<name>X1RG95_9ZZZZ</name>
<sequence length="113" mass="13336">LLKFRKDLPDSEVTPMIEKLGFDKDTAAKVLELFEYIPPIPDIIRFAVREAFTPEIIEKYETHADFPPEFGEWAKKQGLSKEWQLAYWASHWVLPPLSLAYEMFHRNIITKEK</sequence>
<feature type="non-terminal residue" evidence="1">
    <location>
        <position position="113"/>
    </location>
</feature>
<protein>
    <submittedName>
        <fullName evidence="1">Uncharacterized protein</fullName>
    </submittedName>
</protein>